<dbReference type="InterPro" id="IPR007074">
    <property type="entry name" value="LicD/FKTN/FKRP_NTP_transf"/>
</dbReference>
<organism evidence="2 3">
    <name type="scientific">Bacteroides caecimuris</name>
    <dbReference type="NCBI Taxonomy" id="1796613"/>
    <lineage>
        <taxon>Bacteria</taxon>
        <taxon>Pseudomonadati</taxon>
        <taxon>Bacteroidota</taxon>
        <taxon>Bacteroidia</taxon>
        <taxon>Bacteroidales</taxon>
        <taxon>Bacteroidaceae</taxon>
        <taxon>Bacteroides</taxon>
    </lineage>
</organism>
<dbReference type="AlphaFoldDB" id="A0A1C7H1L5"/>
<evidence type="ECO:0000259" key="1">
    <source>
        <dbReference type="Pfam" id="PF04991"/>
    </source>
</evidence>
<sequence>MMDKYEHLNEIQRVGLNILKEILVICKRHNLTYYVYGGTLLGAVRHQGFIPWDDDVDIAMSRKDFERLKLYQNEFPQYMFLDTIQQKGHQWTAAHVVDTRYKLEVGKGLKRAEMPVWVDILIIDGVPNPGTFKYKMFSVAYLTARLFYKFSNFSNEVDLEKERSNIESFFISFAKITRIEKVISQHWAGCFIDWVSRRYDLDKCEYGATLGGPQKMGETQPKYWFGKGRELPFEDIMVNGMTETESFLIKFYGPNYMTPPPLDKRNQHNAKLIEKSSI</sequence>
<dbReference type="Proteomes" id="UP000092631">
    <property type="component" value="Chromosome"/>
</dbReference>
<dbReference type="Pfam" id="PF04991">
    <property type="entry name" value="LicD"/>
    <property type="match status" value="1"/>
</dbReference>
<evidence type="ECO:0000313" key="3">
    <source>
        <dbReference type="Proteomes" id="UP000092631"/>
    </source>
</evidence>
<reference evidence="3" key="1">
    <citation type="submission" date="2016-04" db="EMBL/GenBank/DDBJ databases">
        <title>Complete Genome Sequences of Twelve Strains of a Stable Defined Moderately Diverse Mouse Microbiota 2 (sDMDMm2).</title>
        <authorList>
            <person name="Uchimura Y."/>
            <person name="Wyss M."/>
            <person name="Brugiroux S."/>
            <person name="Limenitakis J.P."/>
            <person name="Stecher B."/>
            <person name="McCoy K.D."/>
            <person name="Macpherson A.J."/>
        </authorList>
    </citation>
    <scope>NUCLEOTIDE SEQUENCE [LARGE SCALE GENOMIC DNA]</scope>
    <source>
        <strain evidence="3">I48</strain>
    </source>
</reference>
<dbReference type="PANTHER" id="PTHR43404:SF2">
    <property type="entry name" value="LIPOPOLYSACCHARIDE CHOLINEPHOSPHOTRANSFERASE LICD"/>
    <property type="match status" value="1"/>
</dbReference>
<protein>
    <submittedName>
        <fullName evidence="2">Lipopolysaccharide biosynthesis protein</fullName>
    </submittedName>
</protein>
<gene>
    <name evidence="2" type="ORF">A4V03_09020</name>
</gene>
<dbReference type="KEGG" id="bcae:A4V03_09020"/>
<dbReference type="InterPro" id="IPR052942">
    <property type="entry name" value="LPS_cholinephosphotransferase"/>
</dbReference>
<accession>A0A1C7H1L5</accession>
<proteinExistence type="predicted"/>
<dbReference type="RefSeq" id="WP_065538668.1">
    <property type="nucleotide sequence ID" value="NZ_CP015401.2"/>
</dbReference>
<name>A0A1C7H1L5_9BACE</name>
<dbReference type="EMBL" id="CP015401">
    <property type="protein sequence ID" value="ANU57692.1"/>
    <property type="molecule type" value="Genomic_DNA"/>
</dbReference>
<dbReference type="OrthoDB" id="9786100at2"/>
<dbReference type="GO" id="GO:0009100">
    <property type="term" value="P:glycoprotein metabolic process"/>
    <property type="evidence" value="ECO:0007669"/>
    <property type="project" value="UniProtKB-ARBA"/>
</dbReference>
<dbReference type="PANTHER" id="PTHR43404">
    <property type="entry name" value="LIPOPOLYSACCHARIDE CHOLINEPHOSPHOTRANSFERASE LICD"/>
    <property type="match status" value="1"/>
</dbReference>
<evidence type="ECO:0000313" key="2">
    <source>
        <dbReference type="EMBL" id="ANU57692.1"/>
    </source>
</evidence>
<feature type="domain" description="LicD/FKTN/FKRP nucleotidyltransferase" evidence="1">
    <location>
        <begin position="26"/>
        <end position="253"/>
    </location>
</feature>
<keyword evidence="3" id="KW-1185">Reference proteome</keyword>
<dbReference type="GeneID" id="82187278"/>